<dbReference type="AlphaFoldDB" id="A0A921LSC1"/>
<organism evidence="1 2">
    <name type="scientific">Collinsella ihumii</name>
    <dbReference type="NCBI Taxonomy" id="1720204"/>
    <lineage>
        <taxon>Bacteria</taxon>
        <taxon>Bacillati</taxon>
        <taxon>Actinomycetota</taxon>
        <taxon>Coriobacteriia</taxon>
        <taxon>Coriobacteriales</taxon>
        <taxon>Coriobacteriaceae</taxon>
        <taxon>Collinsella</taxon>
    </lineage>
</organism>
<reference evidence="1" key="2">
    <citation type="submission" date="2021-09" db="EMBL/GenBank/DDBJ databases">
        <authorList>
            <person name="Gilroy R."/>
        </authorList>
    </citation>
    <scope>NUCLEOTIDE SEQUENCE</scope>
    <source>
        <strain evidence="1">ChiGjej2B2-7701</strain>
    </source>
</reference>
<proteinExistence type="predicted"/>
<dbReference type="Gene3D" id="1.10.3540.10">
    <property type="entry name" value="uncharacterized protein from magnetospirillum magneticum domain"/>
    <property type="match status" value="1"/>
</dbReference>
<accession>A0A921LSC1</accession>
<dbReference type="InterPro" id="IPR023137">
    <property type="entry name" value="BrxA_sf"/>
</dbReference>
<comment type="caution">
    <text evidence="1">The sequence shown here is derived from an EMBL/GenBank/DDBJ whole genome shotgun (WGS) entry which is preliminary data.</text>
</comment>
<dbReference type="EMBL" id="DYVF01000064">
    <property type="protein sequence ID" value="HJG31854.1"/>
    <property type="molecule type" value="Genomic_DNA"/>
</dbReference>
<dbReference type="Proteomes" id="UP000746751">
    <property type="component" value="Unassembled WGS sequence"/>
</dbReference>
<evidence type="ECO:0000313" key="1">
    <source>
        <dbReference type="EMBL" id="HJG31854.1"/>
    </source>
</evidence>
<protein>
    <submittedName>
        <fullName evidence="1">DUF1819 family protein</fullName>
    </submittedName>
</protein>
<name>A0A921LSC1_9ACTN</name>
<reference evidence="1" key="1">
    <citation type="journal article" date="2021" name="PeerJ">
        <title>Extensive microbial diversity within the chicken gut microbiome revealed by metagenomics and culture.</title>
        <authorList>
            <person name="Gilroy R."/>
            <person name="Ravi A."/>
            <person name="Getino M."/>
            <person name="Pursley I."/>
            <person name="Horton D.L."/>
            <person name="Alikhan N.F."/>
            <person name="Baker D."/>
            <person name="Gharbi K."/>
            <person name="Hall N."/>
            <person name="Watson M."/>
            <person name="Adriaenssens E.M."/>
            <person name="Foster-Nyarko E."/>
            <person name="Jarju S."/>
            <person name="Secka A."/>
            <person name="Antonio M."/>
            <person name="Oren A."/>
            <person name="Chaudhuri R.R."/>
            <person name="La Ragione R."/>
            <person name="Hildebrand F."/>
            <person name="Pallen M.J."/>
        </authorList>
    </citation>
    <scope>NUCLEOTIDE SEQUENCE</scope>
    <source>
        <strain evidence="1">ChiGjej2B2-7701</strain>
    </source>
</reference>
<dbReference type="Pfam" id="PF08849">
    <property type="entry name" value="BrxA"/>
    <property type="match status" value="1"/>
</dbReference>
<sequence length="207" mass="23360">MSAPERYRGSITREQWLENETRVVARLMADEGLTDIDSLLDRVVATNPFQYPTEREVKSIARACARRLNALSDDPGTRTRLIDLVAHGTPDQLSQTNLYAMARDNRIVWDFMTCVVGPKFTALDPLLRKREISDFLEGLRAQDEKAAAWSPATANKIRQVLTTCLERCGMYDRKSEHLNPLLLDYDLEVGIRANGDTCMLPAFGLAE</sequence>
<evidence type="ECO:0000313" key="2">
    <source>
        <dbReference type="Proteomes" id="UP000746751"/>
    </source>
</evidence>
<dbReference type="InterPro" id="IPR014948">
    <property type="entry name" value="BrxA"/>
</dbReference>
<gene>
    <name evidence="1" type="ORF">K8U80_10745</name>
</gene>